<dbReference type="Pfam" id="PF14244">
    <property type="entry name" value="Retrotran_gag_3"/>
    <property type="match status" value="1"/>
</dbReference>
<sequence length="298" mass="33033">MPPLFPIIGGGRLEPGDPLYTSPADGPELRLISNQLTGPETYSSWARDLRRALVTKDKDGFLDGAVPFPTDERLQRLWRKCNQLVRTWIGNTLAPDVAAGLPPTEDSKQIWDSIKEMYGRLNRARLFSITQSLTKLKQGNLSVTACFNRLSSLWNELESAEESLQGPEATLRQYRDIREREKSTRFLLILNDSYSAFRSQILAMEPSPLLGRIYQLAVQEESQRLATAEHARGGEGMSLAVFPEAVARGSSTAARSGYPKMGNAAAAKKTPDGNLTLFFFEWTAQIRTADPAASIQEG</sequence>
<evidence type="ECO:0000313" key="2">
    <source>
        <dbReference type="EMBL" id="KAL3746400.1"/>
    </source>
</evidence>
<organism evidence="2 3">
    <name type="scientific">Eucalyptus globulus</name>
    <name type="common">Tasmanian blue gum</name>
    <dbReference type="NCBI Taxonomy" id="34317"/>
    <lineage>
        <taxon>Eukaryota</taxon>
        <taxon>Viridiplantae</taxon>
        <taxon>Streptophyta</taxon>
        <taxon>Embryophyta</taxon>
        <taxon>Tracheophyta</taxon>
        <taxon>Spermatophyta</taxon>
        <taxon>Magnoliopsida</taxon>
        <taxon>eudicotyledons</taxon>
        <taxon>Gunneridae</taxon>
        <taxon>Pentapetalae</taxon>
        <taxon>rosids</taxon>
        <taxon>malvids</taxon>
        <taxon>Myrtales</taxon>
        <taxon>Myrtaceae</taxon>
        <taxon>Myrtoideae</taxon>
        <taxon>Eucalypteae</taxon>
        <taxon>Eucalyptus</taxon>
    </lineage>
</organism>
<evidence type="ECO:0000259" key="1">
    <source>
        <dbReference type="Pfam" id="PF14244"/>
    </source>
</evidence>
<protein>
    <recommendedName>
        <fullName evidence="1">Retrotransposon Copia-like N-terminal domain-containing protein</fullName>
    </recommendedName>
</protein>
<evidence type="ECO:0000313" key="3">
    <source>
        <dbReference type="Proteomes" id="UP001634007"/>
    </source>
</evidence>
<name>A0ABD3LDT3_EUCGL</name>
<proteinExistence type="predicted"/>
<comment type="caution">
    <text evidence="2">The sequence shown here is derived from an EMBL/GenBank/DDBJ whole genome shotgun (WGS) entry which is preliminary data.</text>
</comment>
<dbReference type="EMBL" id="JBJKBG010000003">
    <property type="protein sequence ID" value="KAL3746400.1"/>
    <property type="molecule type" value="Genomic_DNA"/>
</dbReference>
<dbReference type="Proteomes" id="UP001634007">
    <property type="component" value="Unassembled WGS sequence"/>
</dbReference>
<reference evidence="2 3" key="1">
    <citation type="submission" date="2024-11" db="EMBL/GenBank/DDBJ databases">
        <title>Chromosome-level genome assembly of Eucalyptus globulus Labill. provides insights into its genome evolution.</title>
        <authorList>
            <person name="Li X."/>
        </authorList>
    </citation>
    <scope>NUCLEOTIDE SEQUENCE [LARGE SCALE GENOMIC DNA]</scope>
    <source>
        <strain evidence="2">CL2024</strain>
        <tissue evidence="2">Fresh tender leaves</tissue>
    </source>
</reference>
<feature type="domain" description="Retrotransposon Copia-like N-terminal" evidence="1">
    <location>
        <begin position="23"/>
        <end position="69"/>
    </location>
</feature>
<keyword evidence="3" id="KW-1185">Reference proteome</keyword>
<dbReference type="AlphaFoldDB" id="A0ABD3LDT3"/>
<dbReference type="PANTHER" id="PTHR37610:SF97">
    <property type="entry name" value="RETROTRANSPOSON GAG DOMAIN-CONTAINING PROTEIN"/>
    <property type="match status" value="1"/>
</dbReference>
<gene>
    <name evidence="2" type="ORF">ACJRO7_015369</name>
</gene>
<dbReference type="PANTHER" id="PTHR37610">
    <property type="entry name" value="CCHC-TYPE DOMAIN-CONTAINING PROTEIN"/>
    <property type="match status" value="1"/>
</dbReference>
<dbReference type="InterPro" id="IPR029472">
    <property type="entry name" value="Copia-like_N"/>
</dbReference>
<accession>A0ABD3LDT3</accession>